<comment type="caution">
    <text evidence="5">The sequence shown here is derived from an EMBL/GenBank/DDBJ whole genome shotgun (WGS) entry which is preliminary data.</text>
</comment>
<dbReference type="EMBL" id="QFCQ01000006">
    <property type="protein sequence ID" value="RDW14550.1"/>
    <property type="molecule type" value="Genomic_DNA"/>
</dbReference>
<keyword evidence="5" id="KW-0032">Aminotransferase</keyword>
<sequence length="251" mass="27533">MMRLPRIMLAPNGARKTRADHPRLPMTVAELIDETRQAVEAGADGLHAHVRDAQGRHSLDLGLYRELLAETDRAFPGLFVQVTTEAVGIHTAAEQRALVRGLMPRHVSIGLREILSDGEIAKTADLFAFCRDQGIDVQHILYDEDDCRHFLHLRAKGVIPEGPAQILHVLGRYSEGQVSDPADVARRAAILAGCEVDWGLCAFGRHETACLIQAIRLGGKARIGFENNLHQPDGSIAESNAARVRDLVARL</sequence>
<evidence type="ECO:0000256" key="2">
    <source>
        <dbReference type="ARBA" id="ARBA00022679"/>
    </source>
</evidence>
<reference evidence="5 6" key="1">
    <citation type="submission" date="2018-05" db="EMBL/GenBank/DDBJ databases">
        <title>Whole genome sequencing of Paracoccus thiocyanatus SST.</title>
        <authorList>
            <person name="Ghosh W."/>
            <person name="Rameez M.J."/>
            <person name="Roy C."/>
        </authorList>
    </citation>
    <scope>NUCLEOTIDE SEQUENCE [LARGE SCALE GENOMIC DNA]</scope>
    <source>
        <strain evidence="5 6">SST</strain>
    </source>
</reference>
<evidence type="ECO:0000313" key="5">
    <source>
        <dbReference type="EMBL" id="RDW14550.1"/>
    </source>
</evidence>
<evidence type="ECO:0000256" key="3">
    <source>
        <dbReference type="ARBA" id="ARBA00022723"/>
    </source>
</evidence>
<organism evidence="5 6">
    <name type="scientific">Paracoccus thiocyanatus</name>
    <dbReference type="NCBI Taxonomy" id="34006"/>
    <lineage>
        <taxon>Bacteria</taxon>
        <taxon>Pseudomonadati</taxon>
        <taxon>Pseudomonadota</taxon>
        <taxon>Alphaproteobacteria</taxon>
        <taxon>Rhodobacterales</taxon>
        <taxon>Paracoccaceae</taxon>
        <taxon>Paracoccus</taxon>
    </lineage>
</organism>
<keyword evidence="3" id="KW-0479">Metal-binding</keyword>
<keyword evidence="4" id="KW-0862">Zinc</keyword>
<dbReference type="Proteomes" id="UP000256679">
    <property type="component" value="Unassembled WGS sequence"/>
</dbReference>
<keyword evidence="2 5" id="KW-0808">Transferase</keyword>
<keyword evidence="6" id="KW-1185">Reference proteome</keyword>
<protein>
    <submittedName>
        <fullName evidence="5">Class III aminotransferase</fullName>
    </submittedName>
</protein>
<evidence type="ECO:0000313" key="6">
    <source>
        <dbReference type="Proteomes" id="UP000256679"/>
    </source>
</evidence>
<dbReference type="InterPro" id="IPR013785">
    <property type="entry name" value="Aldolase_TIM"/>
</dbReference>
<evidence type="ECO:0000256" key="4">
    <source>
        <dbReference type="ARBA" id="ARBA00022833"/>
    </source>
</evidence>
<comment type="cofactor">
    <cofactor evidence="1">
        <name>Zn(2+)</name>
        <dbReference type="ChEBI" id="CHEBI:29105"/>
    </cofactor>
</comment>
<dbReference type="GO" id="GO:0043720">
    <property type="term" value="F:3-keto-5-aminohexanoate cleavage activity"/>
    <property type="evidence" value="ECO:0007669"/>
    <property type="project" value="InterPro"/>
</dbReference>
<dbReference type="GO" id="GO:0046872">
    <property type="term" value="F:metal ion binding"/>
    <property type="evidence" value="ECO:0007669"/>
    <property type="project" value="UniProtKB-KW"/>
</dbReference>
<gene>
    <name evidence="5" type="ORF">DIE28_02085</name>
</gene>
<dbReference type="InterPro" id="IPR008567">
    <property type="entry name" value="BKACE"/>
</dbReference>
<dbReference type="Gene3D" id="3.20.20.70">
    <property type="entry name" value="Aldolase class I"/>
    <property type="match status" value="1"/>
</dbReference>
<dbReference type="PANTHER" id="PTHR37418">
    <property type="entry name" value="3-KETO-5-AMINOHEXANOATE CLEAVAGE ENZYME-RELATED"/>
    <property type="match status" value="1"/>
</dbReference>
<dbReference type="GO" id="GO:0008483">
    <property type="term" value="F:transaminase activity"/>
    <property type="evidence" value="ECO:0007669"/>
    <property type="project" value="UniProtKB-KW"/>
</dbReference>
<evidence type="ECO:0000256" key="1">
    <source>
        <dbReference type="ARBA" id="ARBA00001947"/>
    </source>
</evidence>
<dbReference type="Pfam" id="PF05853">
    <property type="entry name" value="BKACE"/>
    <property type="match status" value="1"/>
</dbReference>
<name>A0A3D8PEQ5_9RHOB</name>
<proteinExistence type="predicted"/>
<dbReference type="AlphaFoldDB" id="A0A3D8PEQ5"/>
<accession>A0A3D8PEQ5</accession>
<dbReference type="PANTHER" id="PTHR37418:SF2">
    <property type="entry name" value="3-KETO-5-AMINOHEXANOATE CLEAVAGE ENZYME"/>
    <property type="match status" value="1"/>
</dbReference>